<dbReference type="PRINTS" id="PR00364">
    <property type="entry name" value="DISEASERSIST"/>
</dbReference>
<feature type="domain" description="OmpR/PhoB-type" evidence="5">
    <location>
        <begin position="107"/>
        <end position="205"/>
    </location>
</feature>
<dbReference type="CDD" id="cd00093">
    <property type="entry name" value="HTH_XRE"/>
    <property type="match status" value="1"/>
</dbReference>
<dbReference type="Pfam" id="PF13424">
    <property type="entry name" value="TPR_12"/>
    <property type="match status" value="3"/>
</dbReference>
<dbReference type="SUPFAM" id="SSF46894">
    <property type="entry name" value="C-terminal effector domain of the bipartite response regulators"/>
    <property type="match status" value="1"/>
</dbReference>
<dbReference type="SUPFAM" id="SSF47413">
    <property type="entry name" value="lambda repressor-like DNA-binding domains"/>
    <property type="match status" value="1"/>
</dbReference>
<keyword evidence="2 3" id="KW-0238">DNA-binding</keyword>
<sequence>MDERLYPGSPPPSPSVPAETVIFADRWYISGGTIVMLERYVPLGTQERTPVDEGLSFAGWLRDRRVLAGLTQAQLAERAGLSLRAVRNAELGSVRRPRPETARKLREALAEAPPEPVRIGVLGPLTVARGEEEVEIGAEKQRLLLAMLALQPNRTVRREDLVDVIWDEPPPSCLELLHTYVARLRRALRPADLIATDKGGYRLAAGEDELDLLRFEALLAQDALKEALGLWRGPALADVERLRQHPARLALAMRRAKAVMAYAEVAHPEDAAVQLRVLTAEEPLNESAHAQLMRALAASGRQAAALDVFDEVRRRLAGELGLEPGPELRAAQRQVLRQDFAAPEPPARVPTQLPADVPGFRGRAAQLAELDALLRRDEGDTSARIAVLSGTGGVGKTALAVHWAQRSPGEFPDGQLYLDLHGYGAVRPVDPGDALSGFLRALGVPGADIPAEPDERAAKFRTALTGRRMLLVLDNANAVGQVRPLLPGSPTCLVLVTSRDALPGLVARHGARRVLVDLLTDAEARDLLRALLGPRVDGEPEATAALIGYAARLPLALRLVAELALSRPGERLAALAAELADERRRLDLLDGGGDPLTAVRAVFSWSYRHLAPDAARVFRLCGLHPGRDLTPPALAALAGVPLPEAERLAGALVRAHLVQQTGDDRVQLHDLLRVYAAELAAADTAESREAQRRLFDFYVSSAGQAMDVVLPHERHLRPRVPDPDVKVIDAQAWLEAERRNLLAVAAHATRHGWPDHLRLLSGILWHYLDVGGYHEEALVLHTHASALAHDTGDRVAEAEPLILIALGHWRVGRSPEALRYLEEALVLARETGDWRTELHAVNTLGLVCRALGRFADGIRYSTEALELARKTGDRTSEGLVLVVLGCSCRGIGRYGEALGHLEEALALARDIADRTSEGYALVNLGDTLSALGRHDEAVQALEEGLAHLRAMGVRVSEGYALGILGDVEHARGRYAEAAAHLARALEIAQETGSPPNRSVSLKHLGDVRLAEGRHPEAAQHLEEALSLARECGDRGVESRVLNSLGSLSAARGATSEALRYHREALAVAKETGCRPEQGRAHCGLGEVHSGLGDAEPARSHWERALACYAEEGVPGAIRVRNHLMALERVSR</sequence>
<dbReference type="CDD" id="cd15831">
    <property type="entry name" value="BTAD"/>
    <property type="match status" value="1"/>
</dbReference>
<dbReference type="InterPro" id="IPR010982">
    <property type="entry name" value="Lambda_DNA-bd_dom_sf"/>
</dbReference>
<dbReference type="SMART" id="SM00862">
    <property type="entry name" value="Trans_reg_C"/>
    <property type="match status" value="1"/>
</dbReference>
<keyword evidence="7" id="KW-1185">Reference proteome</keyword>
<dbReference type="SMART" id="SM00028">
    <property type="entry name" value="TPR"/>
    <property type="match status" value="8"/>
</dbReference>
<dbReference type="InterPro" id="IPR001867">
    <property type="entry name" value="OmpR/PhoB-type_DNA-bd"/>
</dbReference>
<name>A0A1H4Q6U0_9PSEU</name>
<dbReference type="PANTHER" id="PTHR47691">
    <property type="entry name" value="REGULATOR-RELATED"/>
    <property type="match status" value="1"/>
</dbReference>
<proteinExistence type="inferred from homology"/>
<feature type="domain" description="HTH cro/C1-type" evidence="4">
    <location>
        <begin position="61"/>
        <end position="117"/>
    </location>
</feature>
<evidence type="ECO:0000313" key="6">
    <source>
        <dbReference type="EMBL" id="SEC15356.1"/>
    </source>
</evidence>
<evidence type="ECO:0000256" key="2">
    <source>
        <dbReference type="ARBA" id="ARBA00023125"/>
    </source>
</evidence>
<comment type="similarity">
    <text evidence="1">Belongs to the AfsR/DnrI/RedD regulatory family.</text>
</comment>
<evidence type="ECO:0000256" key="3">
    <source>
        <dbReference type="PROSITE-ProRule" id="PRU01091"/>
    </source>
</evidence>
<dbReference type="SUPFAM" id="SSF48452">
    <property type="entry name" value="TPR-like"/>
    <property type="match status" value="3"/>
</dbReference>
<dbReference type="CDD" id="cd00383">
    <property type="entry name" value="trans_reg_C"/>
    <property type="match status" value="1"/>
</dbReference>
<dbReference type="PROSITE" id="PS51755">
    <property type="entry name" value="OMPR_PHOB"/>
    <property type="match status" value="1"/>
</dbReference>
<dbReference type="Pfam" id="PF01381">
    <property type="entry name" value="HTH_3"/>
    <property type="match status" value="1"/>
</dbReference>
<dbReference type="Pfam" id="PF00486">
    <property type="entry name" value="Trans_reg_C"/>
    <property type="match status" value="1"/>
</dbReference>
<dbReference type="Pfam" id="PF03704">
    <property type="entry name" value="BTAD"/>
    <property type="match status" value="1"/>
</dbReference>
<dbReference type="Pfam" id="PF12862">
    <property type="entry name" value="ANAPC5"/>
    <property type="match status" value="1"/>
</dbReference>
<dbReference type="InterPro" id="IPR027417">
    <property type="entry name" value="P-loop_NTPase"/>
</dbReference>
<dbReference type="STRING" id="208445.SAMN04489727_2758"/>
<dbReference type="Gene3D" id="1.25.40.10">
    <property type="entry name" value="Tetratricopeptide repeat domain"/>
    <property type="match status" value="3"/>
</dbReference>
<dbReference type="RefSeq" id="WP_244170157.1">
    <property type="nucleotide sequence ID" value="NZ_FNSO01000004.1"/>
</dbReference>
<reference evidence="7" key="1">
    <citation type="submission" date="2016-10" db="EMBL/GenBank/DDBJ databases">
        <authorList>
            <person name="Varghese N."/>
            <person name="Submissions S."/>
        </authorList>
    </citation>
    <scope>NUCLEOTIDE SEQUENCE [LARGE SCALE GENOMIC DNA]</scope>
    <source>
        <strain evidence="7">DSM 44544</strain>
    </source>
</reference>
<gene>
    <name evidence="6" type="ORF">SAMN04489727_2758</name>
</gene>
<evidence type="ECO:0000259" key="4">
    <source>
        <dbReference type="PROSITE" id="PS50943"/>
    </source>
</evidence>
<dbReference type="EMBL" id="FNSO01000004">
    <property type="protein sequence ID" value="SEC15356.1"/>
    <property type="molecule type" value="Genomic_DNA"/>
</dbReference>
<dbReference type="InterPro" id="IPR005158">
    <property type="entry name" value="BTAD"/>
</dbReference>
<dbReference type="GO" id="GO:0006355">
    <property type="term" value="P:regulation of DNA-templated transcription"/>
    <property type="evidence" value="ECO:0007669"/>
    <property type="project" value="InterPro"/>
</dbReference>
<dbReference type="Gene3D" id="1.10.10.10">
    <property type="entry name" value="Winged helix-like DNA-binding domain superfamily/Winged helix DNA-binding domain"/>
    <property type="match status" value="1"/>
</dbReference>
<dbReference type="GO" id="GO:0000160">
    <property type="term" value="P:phosphorelay signal transduction system"/>
    <property type="evidence" value="ECO:0007669"/>
    <property type="project" value="InterPro"/>
</dbReference>
<accession>A0A1H4Q6U0</accession>
<dbReference type="SUPFAM" id="SSF52540">
    <property type="entry name" value="P-loop containing nucleoside triphosphate hydrolases"/>
    <property type="match status" value="1"/>
</dbReference>
<dbReference type="AlphaFoldDB" id="A0A1H4Q6U0"/>
<dbReference type="Pfam" id="PF13181">
    <property type="entry name" value="TPR_8"/>
    <property type="match status" value="1"/>
</dbReference>
<dbReference type="InterPro" id="IPR016032">
    <property type="entry name" value="Sig_transdc_resp-reg_C-effctor"/>
</dbReference>
<dbReference type="SMART" id="SM00530">
    <property type="entry name" value="HTH_XRE"/>
    <property type="match status" value="1"/>
</dbReference>
<dbReference type="PANTHER" id="PTHR47691:SF3">
    <property type="entry name" value="HTH-TYPE TRANSCRIPTIONAL REGULATOR RV0890C-RELATED"/>
    <property type="match status" value="1"/>
</dbReference>
<dbReference type="InterPro" id="IPR011990">
    <property type="entry name" value="TPR-like_helical_dom_sf"/>
</dbReference>
<dbReference type="Proteomes" id="UP000199622">
    <property type="component" value="Unassembled WGS sequence"/>
</dbReference>
<dbReference type="GO" id="GO:0003677">
    <property type="term" value="F:DNA binding"/>
    <property type="evidence" value="ECO:0007669"/>
    <property type="project" value="UniProtKB-UniRule"/>
</dbReference>
<dbReference type="SMART" id="SM01043">
    <property type="entry name" value="BTAD"/>
    <property type="match status" value="1"/>
</dbReference>
<protein>
    <submittedName>
        <fullName evidence="6">DNA-binding transcriptional activator of the SARP family</fullName>
    </submittedName>
</protein>
<dbReference type="PROSITE" id="PS50943">
    <property type="entry name" value="HTH_CROC1"/>
    <property type="match status" value="1"/>
</dbReference>
<evidence type="ECO:0000256" key="1">
    <source>
        <dbReference type="ARBA" id="ARBA00005820"/>
    </source>
</evidence>
<organism evidence="6 7">
    <name type="scientific">Amycolatopsis tolypomycina</name>
    <dbReference type="NCBI Taxonomy" id="208445"/>
    <lineage>
        <taxon>Bacteria</taxon>
        <taxon>Bacillati</taxon>
        <taxon>Actinomycetota</taxon>
        <taxon>Actinomycetes</taxon>
        <taxon>Pseudonocardiales</taxon>
        <taxon>Pseudonocardiaceae</taxon>
        <taxon>Amycolatopsis</taxon>
    </lineage>
</organism>
<dbReference type="InterPro" id="IPR026000">
    <property type="entry name" value="Apc5_dom"/>
</dbReference>
<evidence type="ECO:0000313" key="7">
    <source>
        <dbReference type="Proteomes" id="UP000199622"/>
    </source>
</evidence>
<evidence type="ECO:0000259" key="5">
    <source>
        <dbReference type="PROSITE" id="PS51755"/>
    </source>
</evidence>
<dbReference type="InterPro" id="IPR001387">
    <property type="entry name" value="Cro/C1-type_HTH"/>
</dbReference>
<feature type="DNA-binding region" description="OmpR/PhoB-type" evidence="3">
    <location>
        <begin position="107"/>
        <end position="205"/>
    </location>
</feature>
<dbReference type="InterPro" id="IPR019734">
    <property type="entry name" value="TPR_rpt"/>
</dbReference>
<dbReference type="GO" id="GO:0043531">
    <property type="term" value="F:ADP binding"/>
    <property type="evidence" value="ECO:0007669"/>
    <property type="project" value="InterPro"/>
</dbReference>
<dbReference type="InterPro" id="IPR036388">
    <property type="entry name" value="WH-like_DNA-bd_sf"/>
</dbReference>
<dbReference type="Gene3D" id="1.10.260.40">
    <property type="entry name" value="lambda repressor-like DNA-binding domains"/>
    <property type="match status" value="1"/>
</dbReference>